<dbReference type="Proteomes" id="UP000527860">
    <property type="component" value="Unassembled WGS sequence"/>
</dbReference>
<dbReference type="EMBL" id="JABEVU030000001">
    <property type="protein sequence ID" value="MDB0579746.1"/>
    <property type="molecule type" value="Genomic_DNA"/>
</dbReference>
<dbReference type="GO" id="GO:0005524">
    <property type="term" value="F:ATP binding"/>
    <property type="evidence" value="ECO:0007669"/>
    <property type="project" value="UniProtKB-KW"/>
</dbReference>
<dbReference type="PANTHER" id="PTHR30580">
    <property type="entry name" value="PRIMOSOMAL PROTEIN N"/>
    <property type="match status" value="1"/>
</dbReference>
<protein>
    <submittedName>
        <fullName evidence="7">Helicase-related protein</fullName>
    </submittedName>
</protein>
<dbReference type="InterPro" id="IPR014001">
    <property type="entry name" value="Helicase_ATP-bd"/>
</dbReference>
<keyword evidence="1" id="KW-0547">Nucleotide-binding</keyword>
<proteinExistence type="predicted"/>
<keyword evidence="2" id="KW-0067">ATP-binding</keyword>
<dbReference type="Gene3D" id="3.40.50.300">
    <property type="entry name" value="P-loop containing nucleotide triphosphate hydrolases"/>
    <property type="match status" value="2"/>
</dbReference>
<dbReference type="InterPro" id="IPR001650">
    <property type="entry name" value="Helicase_C-like"/>
</dbReference>
<dbReference type="GO" id="GO:0006270">
    <property type="term" value="P:DNA replication initiation"/>
    <property type="evidence" value="ECO:0007669"/>
    <property type="project" value="TreeGrafter"/>
</dbReference>
<evidence type="ECO:0000313" key="6">
    <source>
        <dbReference type="EMBL" id="KIH71649.1"/>
    </source>
</evidence>
<dbReference type="GeneID" id="77844506"/>
<keyword evidence="9" id="KW-1185">Reference proteome</keyword>
<evidence type="ECO:0000259" key="5">
    <source>
        <dbReference type="PROSITE" id="PS51194"/>
    </source>
</evidence>
<dbReference type="CDD" id="cd18785">
    <property type="entry name" value="SF2_C"/>
    <property type="match status" value="1"/>
</dbReference>
<dbReference type="OrthoDB" id="2077914at2"/>
<keyword evidence="7" id="KW-0378">Hydrolase</keyword>
<reference evidence="6 8" key="1">
    <citation type="submission" date="2015-01" db="EMBL/GenBank/DDBJ databases">
        <title>Genome sequences of high lactate-tolerant strain Salinicoccus roseus W12 with industrial interest.</title>
        <authorList>
            <person name="Wang H."/>
            <person name="Yu B."/>
        </authorList>
    </citation>
    <scope>NUCLEOTIDE SEQUENCE [LARGE SCALE GENOMIC DNA]</scope>
    <source>
        <strain evidence="6 8">W12</strain>
    </source>
</reference>
<evidence type="ECO:0000256" key="2">
    <source>
        <dbReference type="ARBA" id="ARBA00022840"/>
    </source>
</evidence>
<dbReference type="InterPro" id="IPR011545">
    <property type="entry name" value="DEAD/DEAH_box_helicase_dom"/>
</dbReference>
<dbReference type="PROSITE" id="PS51192">
    <property type="entry name" value="HELICASE_ATP_BIND_1"/>
    <property type="match status" value="1"/>
</dbReference>
<name>A0A0C2HIX2_9STAP</name>
<dbReference type="PROSITE" id="PS51194">
    <property type="entry name" value="HELICASE_CTER"/>
    <property type="match status" value="1"/>
</dbReference>
<dbReference type="GO" id="GO:0006310">
    <property type="term" value="P:DNA recombination"/>
    <property type="evidence" value="ECO:0007669"/>
    <property type="project" value="TreeGrafter"/>
</dbReference>
<dbReference type="SUPFAM" id="SSF52540">
    <property type="entry name" value="P-loop containing nucleoside triphosphate hydrolases"/>
    <property type="match status" value="1"/>
</dbReference>
<reference evidence="7" key="3">
    <citation type="submission" date="2022-12" db="EMBL/GenBank/DDBJ databases">
        <title>Genome analysis and biological profiling of marine Salinicoccus roseus MOSEL-ME25.</title>
        <authorList>
            <person name="Mirza F.T."/>
            <person name="Xie Y."/>
            <person name="Shinwari Z.K."/>
        </authorList>
    </citation>
    <scope>NUCLEOTIDE SEQUENCE</scope>
    <source>
        <strain evidence="7">MOSEL-ME25</strain>
    </source>
</reference>
<dbReference type="STRING" id="45670.SN16_03005"/>
<evidence type="ECO:0000313" key="7">
    <source>
        <dbReference type="EMBL" id="MDB0579746.1"/>
    </source>
</evidence>
<organism evidence="6 8">
    <name type="scientific">Salinicoccus roseus</name>
    <dbReference type="NCBI Taxonomy" id="45670"/>
    <lineage>
        <taxon>Bacteria</taxon>
        <taxon>Bacillati</taxon>
        <taxon>Bacillota</taxon>
        <taxon>Bacilli</taxon>
        <taxon>Bacillales</taxon>
        <taxon>Staphylococcaceae</taxon>
        <taxon>Salinicoccus</taxon>
    </lineage>
</organism>
<feature type="domain" description="Helicase ATP-binding" evidence="4">
    <location>
        <begin position="96"/>
        <end position="247"/>
    </location>
</feature>
<dbReference type="SMART" id="SM00490">
    <property type="entry name" value="HELICc"/>
    <property type="match status" value="1"/>
</dbReference>
<keyword evidence="3" id="KW-0238">DNA-binding</keyword>
<dbReference type="PANTHER" id="PTHR30580:SF1">
    <property type="entry name" value="COMF OPERON PROTEIN 1"/>
    <property type="match status" value="1"/>
</dbReference>
<dbReference type="Pfam" id="PF00271">
    <property type="entry name" value="Helicase_C"/>
    <property type="match status" value="1"/>
</dbReference>
<dbReference type="InterPro" id="IPR027417">
    <property type="entry name" value="P-loop_NTPase"/>
</dbReference>
<dbReference type="GO" id="GO:0003677">
    <property type="term" value="F:DNA binding"/>
    <property type="evidence" value="ECO:0007669"/>
    <property type="project" value="UniProtKB-KW"/>
</dbReference>
<keyword evidence="7" id="KW-0347">Helicase</keyword>
<evidence type="ECO:0000256" key="3">
    <source>
        <dbReference type="ARBA" id="ARBA00023125"/>
    </source>
</evidence>
<dbReference type="GO" id="GO:0006302">
    <property type="term" value="P:double-strand break repair"/>
    <property type="evidence" value="ECO:0007669"/>
    <property type="project" value="TreeGrafter"/>
</dbReference>
<comment type="caution">
    <text evidence="6">The sequence shown here is derived from an EMBL/GenBank/DDBJ whole genome shotgun (WGS) entry which is preliminary data.</text>
</comment>
<dbReference type="SMART" id="SM00487">
    <property type="entry name" value="DEXDc"/>
    <property type="match status" value="1"/>
</dbReference>
<evidence type="ECO:0000313" key="8">
    <source>
        <dbReference type="Proteomes" id="UP000031546"/>
    </source>
</evidence>
<feature type="domain" description="Helicase C-terminal" evidence="5">
    <location>
        <begin position="280"/>
        <end position="416"/>
    </location>
</feature>
<dbReference type="Proteomes" id="UP000031546">
    <property type="component" value="Unassembled WGS sequence"/>
</dbReference>
<evidence type="ECO:0000313" key="9">
    <source>
        <dbReference type="Proteomes" id="UP000527860"/>
    </source>
</evidence>
<gene>
    <name evidence="7" type="ORF">F7P68_0004320</name>
    <name evidence="6" type="ORF">SN16_03005</name>
</gene>
<dbReference type="Pfam" id="PF00270">
    <property type="entry name" value="DEAD"/>
    <property type="match status" value="1"/>
</dbReference>
<dbReference type="EMBL" id="JXII01000002">
    <property type="protein sequence ID" value="KIH71649.1"/>
    <property type="molecule type" value="Genomic_DNA"/>
</dbReference>
<reference evidence="7" key="2">
    <citation type="submission" date="2020-04" db="EMBL/GenBank/DDBJ databases">
        <authorList>
            <person name="Tanveer F."/>
            <person name="Xie Y."/>
            <person name="Shinwari Z.K."/>
        </authorList>
    </citation>
    <scope>NUCLEOTIDE SEQUENCE</scope>
    <source>
        <strain evidence="7">MOSEL-ME25</strain>
    </source>
</reference>
<dbReference type="RefSeq" id="WP_040105109.1">
    <property type="nucleotide sequence ID" value="NZ_JABEVU030000001.1"/>
</dbReference>
<dbReference type="AlphaFoldDB" id="A0A0C2HIX2"/>
<accession>A0A0C2HIX2</accession>
<evidence type="ECO:0000256" key="1">
    <source>
        <dbReference type="ARBA" id="ARBA00022741"/>
    </source>
</evidence>
<sequence>MILDHTGNITYKPAGVEAEPPLCHRCGNRDRRYFYTYYADFHESMVIYCMKCVNLGRSDSVTPLRCRDTERVAEESPYGLSFTLSSQQTRASERILETVKTGGSLLVHAVTGAGKTEMTFESIEWARMNGLNVAFTSPRIDVVKEVHMRLCAAFKGSDIDLMHDGVKQVYNHHFTVCTIHQLYNFIGHFDLIIVDETDAFPLPQDPLLMQVVRRAASPRASFIFMTATPSRQLIREVGRDNVITLPRRYHGHDLAVPKLVWHNVSRDLGHGRLSQKLMMLIDAILAEERRVLIFLPEIHMMETLFDLISAHFPASASVHSGDPERSGKVERMRKGEIEVMLTTTILERGVTFDRLDAIIIHAERFNSESLIQMCGRVGRKTTDPVGRIWFIAHHQSASIRKTLRTIHDFNRRKVEV</sequence>
<dbReference type="GO" id="GO:0043138">
    <property type="term" value="F:3'-5' DNA helicase activity"/>
    <property type="evidence" value="ECO:0007669"/>
    <property type="project" value="TreeGrafter"/>
</dbReference>
<evidence type="ECO:0000259" key="4">
    <source>
        <dbReference type="PROSITE" id="PS51192"/>
    </source>
</evidence>